<evidence type="ECO:0000256" key="1">
    <source>
        <dbReference type="SAM" id="Phobius"/>
    </source>
</evidence>
<dbReference type="PATRIC" id="fig|1068978.7.peg.4252"/>
<evidence type="ECO:0000313" key="2">
    <source>
        <dbReference type="EMBL" id="AIJ24061.1"/>
    </source>
</evidence>
<name>A0A076MYL0_AMYME</name>
<sequence>MLVAGYLIAILDRANLGVAALTMNADLGLSAAAFGVAASVFFVPTCCWRCRGTWRCSGSARRCGSRES</sequence>
<dbReference type="STRING" id="1068978.AMETH_3969"/>
<dbReference type="Proteomes" id="UP000062973">
    <property type="component" value="Chromosome"/>
</dbReference>
<proteinExistence type="predicted"/>
<gene>
    <name evidence="2" type="ORF">AMETH_3969</name>
</gene>
<evidence type="ECO:0000313" key="3">
    <source>
        <dbReference type="Proteomes" id="UP000062973"/>
    </source>
</evidence>
<dbReference type="Gene3D" id="1.20.1250.20">
    <property type="entry name" value="MFS general substrate transporter like domains"/>
    <property type="match status" value="1"/>
</dbReference>
<feature type="transmembrane region" description="Helical" evidence="1">
    <location>
        <begin position="29"/>
        <end position="48"/>
    </location>
</feature>
<dbReference type="InterPro" id="IPR036259">
    <property type="entry name" value="MFS_trans_sf"/>
</dbReference>
<organism evidence="2 3">
    <name type="scientific">Amycolatopsis methanolica 239</name>
    <dbReference type="NCBI Taxonomy" id="1068978"/>
    <lineage>
        <taxon>Bacteria</taxon>
        <taxon>Bacillati</taxon>
        <taxon>Actinomycetota</taxon>
        <taxon>Actinomycetes</taxon>
        <taxon>Pseudonocardiales</taxon>
        <taxon>Pseudonocardiaceae</taxon>
        <taxon>Amycolatopsis</taxon>
        <taxon>Amycolatopsis methanolica group</taxon>
    </lineage>
</organism>
<protein>
    <submittedName>
        <fullName evidence="2">Tartrate transporter</fullName>
    </submittedName>
</protein>
<dbReference type="SUPFAM" id="SSF103473">
    <property type="entry name" value="MFS general substrate transporter"/>
    <property type="match status" value="1"/>
</dbReference>
<keyword evidence="1" id="KW-0472">Membrane</keyword>
<dbReference type="AlphaFoldDB" id="A0A076MYL0"/>
<keyword evidence="3" id="KW-1185">Reference proteome</keyword>
<accession>A0A076MYL0</accession>
<dbReference type="HOGENOM" id="CLU_2784773_0_0_11"/>
<keyword evidence="1" id="KW-1133">Transmembrane helix</keyword>
<keyword evidence="1" id="KW-0812">Transmembrane</keyword>
<dbReference type="EMBL" id="CP009110">
    <property type="protein sequence ID" value="AIJ24061.1"/>
    <property type="molecule type" value="Genomic_DNA"/>
</dbReference>
<reference evidence="2 3" key="1">
    <citation type="submission" date="2014-07" db="EMBL/GenBank/DDBJ databases">
        <title>Whole Genome Sequence of the Amycolatopsis methanolica 239.</title>
        <authorList>
            <person name="Tang B."/>
        </authorList>
    </citation>
    <scope>NUCLEOTIDE SEQUENCE [LARGE SCALE GENOMIC DNA]</scope>
    <source>
        <strain evidence="2 3">239</strain>
    </source>
</reference>
<dbReference type="KEGG" id="amq:AMETH_3969"/>